<organism evidence="3 4">
    <name type="scientific">Trichogramma kaykai</name>
    <dbReference type="NCBI Taxonomy" id="54128"/>
    <lineage>
        <taxon>Eukaryota</taxon>
        <taxon>Metazoa</taxon>
        <taxon>Ecdysozoa</taxon>
        <taxon>Arthropoda</taxon>
        <taxon>Hexapoda</taxon>
        <taxon>Insecta</taxon>
        <taxon>Pterygota</taxon>
        <taxon>Neoptera</taxon>
        <taxon>Endopterygota</taxon>
        <taxon>Hymenoptera</taxon>
        <taxon>Apocrita</taxon>
        <taxon>Proctotrupomorpha</taxon>
        <taxon>Chalcidoidea</taxon>
        <taxon>Trichogrammatidae</taxon>
        <taxon>Trichogramma</taxon>
    </lineage>
</organism>
<feature type="compositionally biased region" description="Basic and acidic residues" evidence="1">
    <location>
        <begin position="263"/>
        <end position="275"/>
    </location>
</feature>
<feature type="compositionally biased region" description="Basic and acidic residues" evidence="1">
    <location>
        <begin position="282"/>
        <end position="297"/>
    </location>
</feature>
<reference evidence="3 4" key="1">
    <citation type="journal article" date="2024" name="bioRxiv">
        <title>A reference genome for Trichogramma kaykai: A tiny desert-dwelling parasitoid wasp with competing sex-ratio distorters.</title>
        <authorList>
            <person name="Culotta J."/>
            <person name="Lindsey A.R."/>
        </authorList>
    </citation>
    <scope>NUCLEOTIDE SEQUENCE [LARGE SCALE GENOMIC DNA]</scope>
    <source>
        <strain evidence="3 4">KSX58</strain>
    </source>
</reference>
<dbReference type="PANTHER" id="PTHR23099">
    <property type="entry name" value="TRANSCRIPTIONAL REGULATOR"/>
    <property type="match status" value="1"/>
</dbReference>
<dbReference type="GO" id="GO:0006974">
    <property type="term" value="P:DNA damage response"/>
    <property type="evidence" value="ECO:0007669"/>
    <property type="project" value="UniProtKB-ARBA"/>
</dbReference>
<dbReference type="Pfam" id="PF10263">
    <property type="entry name" value="SprT-like"/>
    <property type="match status" value="1"/>
</dbReference>
<dbReference type="SMART" id="SM00731">
    <property type="entry name" value="SprT"/>
    <property type="match status" value="1"/>
</dbReference>
<evidence type="ECO:0000256" key="1">
    <source>
        <dbReference type="SAM" id="MobiDB-lite"/>
    </source>
</evidence>
<dbReference type="CDD" id="cd00084">
    <property type="entry name" value="HMG-box_SF"/>
    <property type="match status" value="1"/>
</dbReference>
<feature type="region of interest" description="Disordered" evidence="1">
    <location>
        <begin position="108"/>
        <end position="127"/>
    </location>
</feature>
<comment type="caution">
    <text evidence="3">The sequence shown here is derived from an EMBL/GenBank/DDBJ whole genome shotgun (WGS) entry which is preliminary data.</text>
</comment>
<name>A0ABD2W5T3_9HYME</name>
<feature type="compositionally biased region" description="Low complexity" evidence="1">
    <location>
        <begin position="250"/>
        <end position="259"/>
    </location>
</feature>
<dbReference type="AlphaFoldDB" id="A0ABD2W5T3"/>
<dbReference type="EMBL" id="JBJJXI010000132">
    <property type="protein sequence ID" value="KAL3388469.1"/>
    <property type="molecule type" value="Genomic_DNA"/>
</dbReference>
<dbReference type="Proteomes" id="UP001627154">
    <property type="component" value="Unassembled WGS sequence"/>
</dbReference>
<keyword evidence="4" id="KW-1185">Reference proteome</keyword>
<accession>A0ABD2W5T3</accession>
<evidence type="ECO:0000313" key="4">
    <source>
        <dbReference type="Proteomes" id="UP001627154"/>
    </source>
</evidence>
<feature type="compositionally biased region" description="Polar residues" evidence="1">
    <location>
        <begin position="548"/>
        <end position="559"/>
    </location>
</feature>
<feature type="compositionally biased region" description="Basic and acidic residues" evidence="1">
    <location>
        <begin position="230"/>
        <end position="249"/>
    </location>
</feature>
<gene>
    <name evidence="3" type="ORF">TKK_016399</name>
</gene>
<feature type="region of interest" description="Disordered" evidence="1">
    <location>
        <begin position="230"/>
        <end position="305"/>
    </location>
</feature>
<dbReference type="PANTHER" id="PTHR23099:SF0">
    <property type="entry name" value="GERM CELL NUCLEAR ACIDIC PROTEIN"/>
    <property type="match status" value="1"/>
</dbReference>
<proteinExistence type="predicted"/>
<protein>
    <recommendedName>
        <fullName evidence="2">SprT-like domain-containing protein</fullName>
    </recommendedName>
</protein>
<evidence type="ECO:0000259" key="2">
    <source>
        <dbReference type="SMART" id="SM00731"/>
    </source>
</evidence>
<feature type="domain" description="SprT-like" evidence="2">
    <location>
        <begin position="698"/>
        <end position="858"/>
    </location>
</feature>
<sequence>MMDITEDFNLRQTSKTNHLLIDTFDFSKDKIFSSTALDNKTETESFSLHLSESFIDETQDSSSLKWQDKLPKAVIVINDSDNESVLSNSKPNISANDENLDSLRKMNVTERSKTNTPQKCWRNHSSREKCPTNMTCKKSIKDVDKKIIIEESDDSEIDESQVPQIIKDTVSESVTLSERKKKEIMRWLSMNFDGSQYRSSCSQESIVADSRHSGVNSSGNSSLERFEMHFETPNNRDKFSKLKRLEESNSSKTQSKQSTIDQYLERNNSELDSMKNKLPTNKHLDKTPSNESKKGNSDRTPLANKVSSVLKKTITSESYSLNLDIPTSKSGNSTPTNKILKTKNWLPDSFDLNTPSTKSSSKSSIDIVKSNSKKLTLQKPVSSGYQTNELFISDKNFTKTPSSEKTPKTNNFICPSSLISEDIDSRNSSDVILIDDKSKQLDNDHVPIIDTTINDCADILENLYGSTWRNKAVSLVSVSEPRKKTTKQIIKNSTVTKKKSNSTKLNDKYVSDNNLLGKENGQNILIQKAQTTIKKSRRQKNIHDSFINDDSTNESSPDCSYYTALSNPAPYNSNNLKIGTPSTIKMIKKNKNNMLAICDSETDDDMWKRNDNKKKLTFDSSSSSDTSEFDPEDIVFPKNIVKANKKVNFQSCESTSKPSTEKKISQKSFLASLSKDVPLEESDLKAMIYKAKYPSIKEELCKILYKLFNENVFDNKLPEDMLIEWSVRLRGTAGKCYNKQSLKALGKTVRSSRIVLASKILDSPDRLRDTLIHEMCHAATWLINGVSDGHGNFWKAWATKAVKAFPELPPISRCHNYEIQTKFTYKCKSCGYSVGRHSKSLDLNKKRCGYCHGEFELLINKVTKNGKVQKSAANAKEPSGFALYVKENYHLVKQKGVTMKHADVMKLLGQKFSAVKLTPKSDDKIQRDNINVPLN</sequence>
<feature type="region of interest" description="Disordered" evidence="1">
    <location>
        <begin position="536"/>
        <end position="559"/>
    </location>
</feature>
<evidence type="ECO:0000313" key="3">
    <source>
        <dbReference type="EMBL" id="KAL3388469.1"/>
    </source>
</evidence>
<dbReference type="InterPro" id="IPR006640">
    <property type="entry name" value="SprT-like_domain"/>
</dbReference>